<dbReference type="EMBL" id="QFDM01000002">
    <property type="protein sequence ID" value="MCM2466238.1"/>
    <property type="molecule type" value="Genomic_DNA"/>
</dbReference>
<feature type="transmembrane region" description="Helical" evidence="1">
    <location>
        <begin position="95"/>
        <end position="124"/>
    </location>
</feature>
<evidence type="ECO:0000256" key="1">
    <source>
        <dbReference type="SAM" id="Phobius"/>
    </source>
</evidence>
<dbReference type="InterPro" id="IPR040493">
    <property type="entry name" value="DUF5518"/>
</dbReference>
<keyword evidence="3" id="KW-1185">Reference proteome</keyword>
<name>A0ABD4TED6_9EURY</name>
<feature type="transmembrane region" description="Helical" evidence="1">
    <location>
        <begin position="14"/>
        <end position="47"/>
    </location>
</feature>
<sequence length="127" mass="13071">MEERYMRKEDPRTFWIGVIVGLIVALVITYVIAIGGAFVGGIVAGWVAGGGGRKSRQIGGKAGVFTGLLDALALAAVIAVLGIEAAPGDLALLRFLGSTLLITLMLFPVLGFVGYLGGVLGGALKER</sequence>
<reference evidence="2 3" key="1">
    <citation type="submission" date="2018-05" db="EMBL/GenBank/DDBJ databases">
        <title>Isolation and characterization of genus Methanoculleus species and their viruses from deep sea marine sediment offshore southwestern Taiwan.</title>
        <authorList>
            <person name="Wei W.-H."/>
            <person name="Chen W.-C."/>
            <person name="Lai M.-C."/>
            <person name="Chen S.-C."/>
        </authorList>
    </citation>
    <scope>NUCLEOTIDE SEQUENCE [LARGE SCALE GENOMIC DNA]</scope>
    <source>
        <strain evidence="2 3">CWC-02</strain>
    </source>
</reference>
<dbReference type="Pfam" id="PF17647">
    <property type="entry name" value="DUF5518"/>
    <property type="match status" value="1"/>
</dbReference>
<evidence type="ECO:0008006" key="4">
    <source>
        <dbReference type="Google" id="ProtNLM"/>
    </source>
</evidence>
<protein>
    <recommendedName>
        <fullName evidence="4">DUF5518 domain-containing protein</fullName>
    </recommendedName>
</protein>
<evidence type="ECO:0000313" key="2">
    <source>
        <dbReference type="EMBL" id="MCM2466238.1"/>
    </source>
</evidence>
<evidence type="ECO:0000313" key="3">
    <source>
        <dbReference type="Proteomes" id="UP001523230"/>
    </source>
</evidence>
<dbReference type="AlphaFoldDB" id="A0ABD4TED6"/>
<keyword evidence="1" id="KW-0472">Membrane</keyword>
<accession>A0ABD4TED6</accession>
<keyword evidence="1" id="KW-0812">Transmembrane</keyword>
<feature type="transmembrane region" description="Helical" evidence="1">
    <location>
        <begin position="59"/>
        <end position="83"/>
    </location>
</feature>
<dbReference type="Proteomes" id="UP001523230">
    <property type="component" value="Unassembled WGS sequence"/>
</dbReference>
<keyword evidence="1" id="KW-1133">Transmembrane helix</keyword>
<organism evidence="2 3">
    <name type="scientific">Methanoculleus oceani</name>
    <dbReference type="NCBI Taxonomy" id="2184756"/>
    <lineage>
        <taxon>Archaea</taxon>
        <taxon>Methanobacteriati</taxon>
        <taxon>Methanobacteriota</taxon>
        <taxon>Stenosarchaea group</taxon>
        <taxon>Methanomicrobia</taxon>
        <taxon>Methanomicrobiales</taxon>
        <taxon>Methanomicrobiaceae</taxon>
        <taxon>Methanoculleus</taxon>
    </lineage>
</organism>
<comment type="caution">
    <text evidence="2">The sequence shown here is derived from an EMBL/GenBank/DDBJ whole genome shotgun (WGS) entry which is preliminary data.</text>
</comment>
<proteinExistence type="predicted"/>
<gene>
    <name evidence="2" type="ORF">DIC75_07910</name>
</gene>